<reference evidence="7 8" key="1">
    <citation type="submission" date="2019-06" db="EMBL/GenBank/DDBJ databases">
        <title>Enrichment of Autotrophic Halophilic Microorganisms from Red Sea Brine Pool Using Microbial Electrosynthesis System.</title>
        <authorList>
            <person name="Alqahtani M.F."/>
            <person name="Bajracharya S."/>
            <person name="Katuri K.P."/>
            <person name="Ali M."/>
            <person name="Saikaly P.E."/>
        </authorList>
    </citation>
    <scope>NUCLEOTIDE SEQUENCE [LARGE SCALE GENOMIC DNA]</scope>
    <source>
        <strain evidence="7">MES6</strain>
    </source>
</reference>
<dbReference type="Proteomes" id="UP000483078">
    <property type="component" value="Unassembled WGS sequence"/>
</dbReference>
<feature type="domain" description="FAD-binding FR-type" evidence="6">
    <location>
        <begin position="487"/>
        <end position="601"/>
    </location>
</feature>
<dbReference type="Pfam" id="PF00175">
    <property type="entry name" value="NAD_binding_1"/>
    <property type="match status" value="1"/>
</dbReference>
<dbReference type="InterPro" id="IPR029039">
    <property type="entry name" value="Flavoprotein-like_sf"/>
</dbReference>
<feature type="transmembrane region" description="Helical" evidence="4">
    <location>
        <begin position="287"/>
        <end position="312"/>
    </location>
</feature>
<dbReference type="InterPro" id="IPR008254">
    <property type="entry name" value="Flavodoxin/NO_synth"/>
</dbReference>
<comment type="caution">
    <text evidence="7">The sequence shown here is derived from an EMBL/GenBank/DDBJ whole genome shotgun (WGS) entry which is preliminary data.</text>
</comment>
<evidence type="ECO:0000259" key="5">
    <source>
        <dbReference type="PROSITE" id="PS50902"/>
    </source>
</evidence>
<sequence length="738" mass="78487">MTRALHKFPGLIAALLVIVLTLSGAVLSIMPMIDHAGAPPAAAHLSVADIGERVVSNFPGVEQIKRSPNGRITAFYFDDGRPGSVVIDPATGQGTAPHAPSAFVRWVQNLHRSLLLGDGGRIAAAVGAGAMILLTISGLMLTARRHGGWKKLFARPRGALLGRLHVELGRFAAAGLLLSGTTALMMAAGTFDLVPNGDMPAPFPEQVSGQTGVSPAAMALLRDTPLNELRTLIFPYPDDPSDVFTIKTSAGEGYIDQGTGELLSWAPASALQQVNETIYMLHTGEGAWWLGMILGLLAMCVPALAVTGLVIWMRNRVGRPNIAVNASAGNADTVILVGSEGGSTWGFAATLQSALRAQGIRVHAAPMSRFAPQSYRRAERIIVLAATYGAGEAPASARGFPGRLASLPDDTPRIPMAILGFGDRQFPNFCAYAHRVADAARAQGWPTLMPMDYVDRQSPQDFARWGRALGVAMKIDPLELHHQPTLPRRHVFTLISRRDYGAEVQAPTAILRFSVPKRSGFRARLAGSTQPRFDAGDLLGVVPEGAGVPRFYSLASSCKDGFVEICVRRHPGGLCSGHLLSLEPGAQISAFIRPNPDFRPAPGRRPVILIGAGTGVGPLAGFARANHSGRAMHLYFGTRHPDCDLLYGDDLSRWRAEGRLSTVTTAFSRGATPMHVQDSLRRDAERVKRLIAEGAQVLVCGGRGMAEGVTAALSEILAPAGLSPATLKAEGRYSEDVY</sequence>
<evidence type="ECO:0000313" key="8">
    <source>
        <dbReference type="Proteomes" id="UP000483078"/>
    </source>
</evidence>
<accession>A0A7C9L8T8</accession>
<dbReference type="EMBL" id="VENJ01000017">
    <property type="protein sequence ID" value="MTJ05233.1"/>
    <property type="molecule type" value="Genomic_DNA"/>
</dbReference>
<feature type="domain" description="Flavodoxin-like" evidence="5">
    <location>
        <begin position="333"/>
        <end position="470"/>
    </location>
</feature>
<dbReference type="PANTHER" id="PTHR19384:SF17">
    <property type="entry name" value="NADPH--CYTOCHROME P450 REDUCTASE"/>
    <property type="match status" value="1"/>
</dbReference>
<dbReference type="GO" id="GO:0010181">
    <property type="term" value="F:FMN binding"/>
    <property type="evidence" value="ECO:0007669"/>
    <property type="project" value="InterPro"/>
</dbReference>
<dbReference type="Gene3D" id="2.40.30.10">
    <property type="entry name" value="Translation factors"/>
    <property type="match status" value="1"/>
</dbReference>
<dbReference type="InterPro" id="IPR005625">
    <property type="entry name" value="PepSY-ass_TM"/>
</dbReference>
<organism evidence="7 8">
    <name type="scientific">Sediminimonas qiaohouensis</name>
    <dbReference type="NCBI Taxonomy" id="552061"/>
    <lineage>
        <taxon>Bacteria</taxon>
        <taxon>Pseudomonadati</taxon>
        <taxon>Pseudomonadota</taxon>
        <taxon>Alphaproteobacteria</taxon>
        <taxon>Rhodobacterales</taxon>
        <taxon>Roseobacteraceae</taxon>
        <taxon>Sediminimonas</taxon>
    </lineage>
</organism>
<dbReference type="InterPro" id="IPR017938">
    <property type="entry name" value="Riboflavin_synthase-like_b-brl"/>
</dbReference>
<evidence type="ECO:0000259" key="6">
    <source>
        <dbReference type="PROSITE" id="PS51384"/>
    </source>
</evidence>
<dbReference type="PRINTS" id="PR00371">
    <property type="entry name" value="FPNCR"/>
</dbReference>
<keyword evidence="1" id="KW-0285">Flavoprotein</keyword>
<name>A0A7C9L8T8_9RHOB</name>
<evidence type="ECO:0000256" key="2">
    <source>
        <dbReference type="ARBA" id="ARBA00022643"/>
    </source>
</evidence>
<gene>
    <name evidence="7" type="ORF">FH759_11155</name>
</gene>
<evidence type="ECO:0000313" key="7">
    <source>
        <dbReference type="EMBL" id="MTJ05233.1"/>
    </source>
</evidence>
<keyword evidence="4" id="KW-0812">Transmembrane</keyword>
<dbReference type="RefSeq" id="WP_273250054.1">
    <property type="nucleotide sequence ID" value="NZ_VENJ01000017.1"/>
</dbReference>
<dbReference type="GO" id="GO:0005829">
    <property type="term" value="C:cytosol"/>
    <property type="evidence" value="ECO:0007669"/>
    <property type="project" value="TreeGrafter"/>
</dbReference>
<dbReference type="InterPro" id="IPR039261">
    <property type="entry name" value="FNR_nucleotide-bd"/>
</dbReference>
<dbReference type="EC" id="1.6.2.4" evidence="3"/>
<dbReference type="SUPFAM" id="SSF63380">
    <property type="entry name" value="Riboflavin synthase domain-like"/>
    <property type="match status" value="1"/>
</dbReference>
<dbReference type="PROSITE" id="PS50902">
    <property type="entry name" value="FLAVODOXIN_LIKE"/>
    <property type="match status" value="1"/>
</dbReference>
<evidence type="ECO:0000256" key="4">
    <source>
        <dbReference type="SAM" id="Phobius"/>
    </source>
</evidence>
<dbReference type="PROSITE" id="PS51384">
    <property type="entry name" value="FAD_FR"/>
    <property type="match status" value="1"/>
</dbReference>
<keyword evidence="2" id="KW-0288">FMN</keyword>
<dbReference type="Gene3D" id="3.40.50.360">
    <property type="match status" value="1"/>
</dbReference>
<dbReference type="GO" id="GO:0016740">
    <property type="term" value="F:transferase activity"/>
    <property type="evidence" value="ECO:0007669"/>
    <property type="project" value="UniProtKB-KW"/>
</dbReference>
<dbReference type="InterPro" id="IPR001709">
    <property type="entry name" value="Flavoprot_Pyr_Nucl_cyt_Rdtase"/>
</dbReference>
<dbReference type="SUPFAM" id="SSF52218">
    <property type="entry name" value="Flavoproteins"/>
    <property type="match status" value="1"/>
</dbReference>
<dbReference type="GO" id="GO:0050660">
    <property type="term" value="F:flavin adenine dinucleotide binding"/>
    <property type="evidence" value="ECO:0007669"/>
    <property type="project" value="TreeGrafter"/>
</dbReference>
<keyword evidence="4" id="KW-1133">Transmembrane helix</keyword>
<dbReference type="SUPFAM" id="SSF52343">
    <property type="entry name" value="Ferredoxin reductase-like, C-terminal NADP-linked domain"/>
    <property type="match status" value="1"/>
</dbReference>
<dbReference type="GO" id="GO:0004783">
    <property type="term" value="F:sulfite reductase (NADPH) activity"/>
    <property type="evidence" value="ECO:0007669"/>
    <property type="project" value="TreeGrafter"/>
</dbReference>
<dbReference type="InterPro" id="IPR001433">
    <property type="entry name" value="OxRdtase_FAD/NAD-bd"/>
</dbReference>
<keyword evidence="7" id="KW-0808">Transferase</keyword>
<dbReference type="CDD" id="cd06201">
    <property type="entry name" value="SiR_like2"/>
    <property type="match status" value="1"/>
</dbReference>
<dbReference type="Gene3D" id="3.40.50.80">
    <property type="entry name" value="Nucleotide-binding domain of ferredoxin-NADP reductase (FNR) module"/>
    <property type="match status" value="1"/>
</dbReference>
<proteinExistence type="predicted"/>
<dbReference type="PANTHER" id="PTHR19384">
    <property type="entry name" value="NITRIC OXIDE SYNTHASE-RELATED"/>
    <property type="match status" value="1"/>
</dbReference>
<protein>
    <recommendedName>
        <fullName evidence="3">NADPH--hemoprotein reductase</fullName>
        <ecNumber evidence="3">1.6.2.4</ecNumber>
    </recommendedName>
</protein>
<evidence type="ECO:0000256" key="3">
    <source>
        <dbReference type="ARBA" id="ARBA00023797"/>
    </source>
</evidence>
<feature type="transmembrane region" description="Helical" evidence="4">
    <location>
        <begin position="12"/>
        <end position="33"/>
    </location>
</feature>
<dbReference type="Pfam" id="PF03929">
    <property type="entry name" value="PepSY_TM"/>
    <property type="match status" value="1"/>
</dbReference>
<dbReference type="InterPro" id="IPR017927">
    <property type="entry name" value="FAD-bd_FR_type"/>
</dbReference>
<evidence type="ECO:0000256" key="1">
    <source>
        <dbReference type="ARBA" id="ARBA00022630"/>
    </source>
</evidence>
<keyword evidence="4" id="KW-0472">Membrane</keyword>
<feature type="transmembrane region" description="Helical" evidence="4">
    <location>
        <begin position="122"/>
        <end position="143"/>
    </location>
</feature>
<dbReference type="AlphaFoldDB" id="A0A7C9L8T8"/>
<dbReference type="Pfam" id="PF00258">
    <property type="entry name" value="Flavodoxin_1"/>
    <property type="match status" value="1"/>
</dbReference>